<keyword evidence="4" id="KW-1185">Reference proteome</keyword>
<evidence type="ECO:0000256" key="1">
    <source>
        <dbReference type="SAM" id="Coils"/>
    </source>
</evidence>
<sequence>MNEDRSITAQLKAQVRDLQQSLKINKELMQNVLLEGITDQSVKDLIQRLEKENSRLSVALNKEHKEKIQLYEAIKKRKEQFDKDHEVMKDKEQKFDAYLKNFRKDLDERKRTIDKQAKTIDKLRPMAEKFEREGELRVRSPPASKKDPPPTENGNKNSNTSMESVEIDEIINENERLTKDLKKANEEIDRLRNNLCDVSDIVGETNALGKTFDYGSGMYTSGDADNPNFGKDLSQTFDMGLKPVVIPMLDMKRLNHVKTFKDWYGYSQKLEKSLKLLLGRIKSLQNERADFTSKLMKVKSQNQNLYKLNEKLNNTIKKLNIRLKEASNLRQRFEMTMPSMGSNYVSFTMSDNHKTAKNKKNFSNSDMNDNVDGLNRSFCTSDIESQSNLAKEVNQYLQNSSCRGKFSSDRNYAGNLCDDKMSQRGNKYNKVQSSDWCNDPGSEDKEASTQHKKSQCLSNDRIKESQSFLNSGFNELMESPNFMGEKQFNLNSENKVAKSRIKKKPQEVTKYKGRKKKRKVVKKASETFSDRQDQCTAPQKSIIRKAIKQFN</sequence>
<name>A0AAD1U2N2_EUPCR</name>
<comment type="caution">
    <text evidence="3">The sequence shown here is derived from an EMBL/GenBank/DDBJ whole genome shotgun (WGS) entry which is preliminary data.</text>
</comment>
<gene>
    <name evidence="3" type="ORF">ECRASSUSDP1_LOCUS2211</name>
</gene>
<keyword evidence="1" id="KW-0175">Coiled coil</keyword>
<reference evidence="3" key="1">
    <citation type="submission" date="2023-07" db="EMBL/GenBank/DDBJ databases">
        <authorList>
            <consortium name="AG Swart"/>
            <person name="Singh M."/>
            <person name="Singh A."/>
            <person name="Seah K."/>
            <person name="Emmerich C."/>
        </authorList>
    </citation>
    <scope>NUCLEOTIDE SEQUENCE</scope>
    <source>
        <strain evidence="3">DP1</strain>
    </source>
</reference>
<feature type="coiled-coil region" evidence="1">
    <location>
        <begin position="167"/>
        <end position="194"/>
    </location>
</feature>
<dbReference type="EMBL" id="CAMPGE010002097">
    <property type="protein sequence ID" value="CAI2360903.1"/>
    <property type="molecule type" value="Genomic_DNA"/>
</dbReference>
<protein>
    <submittedName>
        <fullName evidence="3">Uncharacterized protein</fullName>
    </submittedName>
</protein>
<feature type="region of interest" description="Disordered" evidence="2">
    <location>
        <begin position="506"/>
        <end position="535"/>
    </location>
</feature>
<dbReference type="Proteomes" id="UP001295684">
    <property type="component" value="Unassembled WGS sequence"/>
</dbReference>
<evidence type="ECO:0000313" key="4">
    <source>
        <dbReference type="Proteomes" id="UP001295684"/>
    </source>
</evidence>
<organism evidence="3 4">
    <name type="scientific">Euplotes crassus</name>
    <dbReference type="NCBI Taxonomy" id="5936"/>
    <lineage>
        <taxon>Eukaryota</taxon>
        <taxon>Sar</taxon>
        <taxon>Alveolata</taxon>
        <taxon>Ciliophora</taxon>
        <taxon>Intramacronucleata</taxon>
        <taxon>Spirotrichea</taxon>
        <taxon>Hypotrichia</taxon>
        <taxon>Euplotida</taxon>
        <taxon>Euplotidae</taxon>
        <taxon>Moneuplotes</taxon>
    </lineage>
</organism>
<dbReference type="AlphaFoldDB" id="A0AAD1U2N2"/>
<feature type="region of interest" description="Disordered" evidence="2">
    <location>
        <begin position="126"/>
        <end position="165"/>
    </location>
</feature>
<evidence type="ECO:0000313" key="3">
    <source>
        <dbReference type="EMBL" id="CAI2360903.1"/>
    </source>
</evidence>
<evidence type="ECO:0000256" key="2">
    <source>
        <dbReference type="SAM" id="MobiDB-lite"/>
    </source>
</evidence>
<feature type="region of interest" description="Disordered" evidence="2">
    <location>
        <begin position="430"/>
        <end position="459"/>
    </location>
</feature>
<feature type="compositionally biased region" description="Basic and acidic residues" evidence="2">
    <location>
        <begin position="126"/>
        <end position="149"/>
    </location>
</feature>
<proteinExistence type="predicted"/>
<feature type="compositionally biased region" description="Basic residues" evidence="2">
    <location>
        <begin position="511"/>
        <end position="522"/>
    </location>
</feature>
<feature type="compositionally biased region" description="Basic and acidic residues" evidence="2">
    <location>
        <begin position="523"/>
        <end position="533"/>
    </location>
</feature>
<feature type="compositionally biased region" description="Polar residues" evidence="2">
    <location>
        <begin position="152"/>
        <end position="163"/>
    </location>
</feature>
<accession>A0AAD1U2N2</accession>
<feature type="coiled-coil region" evidence="1">
    <location>
        <begin position="267"/>
        <end position="336"/>
    </location>
</feature>